<comment type="caution">
    <text evidence="1">The sequence shown here is derived from an EMBL/GenBank/DDBJ whole genome shotgun (WGS) entry which is preliminary data.</text>
</comment>
<gene>
    <name evidence="1" type="ORF">DVH24_011508</name>
</gene>
<reference evidence="1 2" key="1">
    <citation type="submission" date="2018-10" db="EMBL/GenBank/DDBJ databases">
        <title>A high-quality apple genome assembly.</title>
        <authorList>
            <person name="Hu J."/>
        </authorList>
    </citation>
    <scope>NUCLEOTIDE SEQUENCE [LARGE SCALE GENOMIC DNA]</scope>
    <source>
        <strain evidence="2">cv. HFTH1</strain>
        <tissue evidence="1">Young leaf</tissue>
    </source>
</reference>
<keyword evidence="2" id="KW-1185">Reference proteome</keyword>
<proteinExistence type="predicted"/>
<organism evidence="1 2">
    <name type="scientific">Malus domestica</name>
    <name type="common">Apple</name>
    <name type="synonym">Pyrus malus</name>
    <dbReference type="NCBI Taxonomy" id="3750"/>
    <lineage>
        <taxon>Eukaryota</taxon>
        <taxon>Viridiplantae</taxon>
        <taxon>Streptophyta</taxon>
        <taxon>Embryophyta</taxon>
        <taxon>Tracheophyta</taxon>
        <taxon>Spermatophyta</taxon>
        <taxon>Magnoliopsida</taxon>
        <taxon>eudicotyledons</taxon>
        <taxon>Gunneridae</taxon>
        <taxon>Pentapetalae</taxon>
        <taxon>rosids</taxon>
        <taxon>fabids</taxon>
        <taxon>Rosales</taxon>
        <taxon>Rosaceae</taxon>
        <taxon>Amygdaloideae</taxon>
        <taxon>Maleae</taxon>
        <taxon>Malus</taxon>
    </lineage>
</organism>
<name>A0A498JYU4_MALDO</name>
<protein>
    <submittedName>
        <fullName evidence="1">Uncharacterized protein</fullName>
    </submittedName>
</protein>
<dbReference type="AlphaFoldDB" id="A0A498JYU4"/>
<sequence length="166" mass="18765">MPGIVFTPESKYHLHLGDPIPGDLGIQFLILSGPHLVCYSGNFSKQLECLEKNAIPFLAIQFWFRKHAIRAVYIDYIPYKRNVGKTFSKVGLSIMKLMIKNQRAGRKSCIEILNGKDDKKWPSFMHLYDLNSPFNISRCLNNIVSSSSTGIEGEGLELCVNNVDWG</sequence>
<dbReference type="EMBL" id="RDQH01000331">
    <property type="protein sequence ID" value="RXH99183.1"/>
    <property type="molecule type" value="Genomic_DNA"/>
</dbReference>
<accession>A0A498JYU4</accession>
<evidence type="ECO:0000313" key="1">
    <source>
        <dbReference type="EMBL" id="RXH99183.1"/>
    </source>
</evidence>
<dbReference type="Proteomes" id="UP000290289">
    <property type="component" value="Chromosome 5"/>
</dbReference>
<evidence type="ECO:0000313" key="2">
    <source>
        <dbReference type="Proteomes" id="UP000290289"/>
    </source>
</evidence>